<dbReference type="AlphaFoldDB" id="U9TFW4"/>
<evidence type="ECO:0000313" key="1">
    <source>
        <dbReference type="EMBL" id="ESA07005.1"/>
    </source>
</evidence>
<dbReference type="Proteomes" id="UP000018888">
    <property type="component" value="Unassembled WGS sequence"/>
</dbReference>
<proteinExistence type="predicted"/>
<accession>U9TFW4</accession>
<keyword evidence="3" id="KW-1185">Reference proteome</keyword>
<sequence length="177" mass="20667">MPSHSIPLVTLSSELANFEKAIWLFSPLWCLMQLVDPFHQFIYTWMDLKKMNLVSKTGKTPFWFIHLINIPDLFSYLLAVSTSVQYPSYLLKLQDSALATIDEHFHLEARNQYYWIVELDGANSMIFGRVFYTVNIYSTRIVYFSHWINSSSNWPFITPCQDCSLHDESLVNGLLQV</sequence>
<dbReference type="EMBL" id="KI290863">
    <property type="protein sequence ID" value="ESA07005.1"/>
    <property type="molecule type" value="Genomic_DNA"/>
</dbReference>
<gene>
    <name evidence="2" type="ORF">GLOIN_2v1790286</name>
    <name evidence="1" type="ORF">GLOINDRAFT_33429</name>
</gene>
<reference evidence="1" key="2">
    <citation type="submission" date="2013-07" db="EMBL/GenBank/DDBJ databases">
        <title>The genome of an arbuscular mycorrhizal fungus provides insights into the evolution of the oldest plant symbiosis.</title>
        <authorList>
            <consortium name="DOE Joint Genome Institute"/>
            <person name="Tisserant E."/>
            <person name="Malbreil M."/>
            <person name="Kuo A."/>
            <person name="Kohler A."/>
            <person name="Symeonidi A."/>
            <person name="Balestrini R."/>
            <person name="Charron P."/>
            <person name="Duensing N."/>
            <person name="Frei-dit-Frey N."/>
            <person name="Gianinazzi-Pearson V."/>
            <person name="Gilbert B."/>
            <person name="Handa Y."/>
            <person name="Hijri M."/>
            <person name="Kaul R."/>
            <person name="Kawaguchi M."/>
            <person name="Krajinski F."/>
            <person name="Lammers P."/>
            <person name="Lapierre D."/>
            <person name="Masclaux F.G."/>
            <person name="Murat C."/>
            <person name="Morin E."/>
            <person name="Ndikumana S."/>
            <person name="Pagni M."/>
            <person name="Petitpierre D."/>
            <person name="Requena N."/>
            <person name="Rosikiewicz P."/>
            <person name="Riley R."/>
            <person name="Saito K."/>
            <person name="San Clemente H."/>
            <person name="Shapiro H."/>
            <person name="van Tuinen D."/>
            <person name="Becard G."/>
            <person name="Bonfante P."/>
            <person name="Paszkowski U."/>
            <person name="Shachar-Hill Y."/>
            <person name="Young J.P."/>
            <person name="Sanders I.R."/>
            <person name="Henrissat B."/>
            <person name="Rensing S.A."/>
            <person name="Grigoriev I.V."/>
            <person name="Corradi N."/>
            <person name="Roux C."/>
            <person name="Martin F."/>
        </authorList>
    </citation>
    <scope>NUCLEOTIDE SEQUENCE</scope>
    <source>
        <strain evidence="1">DAOM 197198</strain>
    </source>
</reference>
<protein>
    <submittedName>
        <fullName evidence="1">Uncharacterized protein</fullName>
    </submittedName>
</protein>
<evidence type="ECO:0000313" key="3">
    <source>
        <dbReference type="Proteomes" id="UP000018888"/>
    </source>
</evidence>
<name>U9TFW4_RHIID</name>
<evidence type="ECO:0000313" key="2">
    <source>
        <dbReference type="EMBL" id="POG58534.1"/>
    </source>
</evidence>
<reference evidence="2 3" key="3">
    <citation type="journal article" date="2018" name="New Phytol.">
        <title>High intraspecific genome diversity in the model arbuscular mycorrhizal symbiont Rhizophagus irregularis.</title>
        <authorList>
            <person name="Chen E.C.H."/>
            <person name="Morin E."/>
            <person name="Beaudet D."/>
            <person name="Noel J."/>
            <person name="Yildirir G."/>
            <person name="Ndikumana S."/>
            <person name="Charron P."/>
            <person name="St-Onge C."/>
            <person name="Giorgi J."/>
            <person name="Kruger M."/>
            <person name="Marton T."/>
            <person name="Ropars J."/>
            <person name="Grigoriev I.V."/>
            <person name="Hainaut M."/>
            <person name="Henrissat B."/>
            <person name="Roux C."/>
            <person name="Martin F."/>
            <person name="Corradi N."/>
        </authorList>
    </citation>
    <scope>NUCLEOTIDE SEQUENCE [LARGE SCALE GENOMIC DNA]</scope>
    <source>
        <strain evidence="3">DAOM 181602 / DAOM 197198 / MUCL 43194</strain>
        <strain evidence="2">DAOM 197198</strain>
    </source>
</reference>
<dbReference type="EMBL" id="AUPC02000523">
    <property type="protein sequence ID" value="POG58534.1"/>
    <property type="molecule type" value="Genomic_DNA"/>
</dbReference>
<reference evidence="2 3" key="1">
    <citation type="journal article" date="2013" name="Proc. Natl. Acad. Sci. U.S.A.">
        <title>Genome of an arbuscular mycorrhizal fungus provides insight into the oldest plant symbiosis.</title>
        <authorList>
            <person name="Tisserant E."/>
            <person name="Malbreil M."/>
            <person name="Kuo A."/>
            <person name="Kohler A."/>
            <person name="Symeonidi A."/>
            <person name="Balestrini R."/>
            <person name="Charron P."/>
            <person name="Duensing N."/>
            <person name="Frei Dit Frey N."/>
            <person name="Gianinazzi-Pearson V."/>
            <person name="Gilbert L.B."/>
            <person name="Handa Y."/>
            <person name="Herr J.R."/>
            <person name="Hijri M."/>
            <person name="Koul R."/>
            <person name="Kawaguchi M."/>
            <person name="Krajinski F."/>
            <person name="Lammers P.J."/>
            <person name="Masclaux F.G."/>
            <person name="Murat C."/>
            <person name="Morin E."/>
            <person name="Ndikumana S."/>
            <person name="Pagni M."/>
            <person name="Petitpierre D."/>
            <person name="Requena N."/>
            <person name="Rosikiewicz P."/>
            <person name="Riley R."/>
            <person name="Saito K."/>
            <person name="San Clemente H."/>
            <person name="Shapiro H."/>
            <person name="van Tuinen D."/>
            <person name="Becard G."/>
            <person name="Bonfante P."/>
            <person name="Paszkowski U."/>
            <person name="Shachar-Hill Y.Y."/>
            <person name="Tuskan G.A."/>
            <person name="Young P.W."/>
            <person name="Sanders I.R."/>
            <person name="Henrissat B."/>
            <person name="Rensing S.A."/>
            <person name="Grigoriev I.V."/>
            <person name="Corradi N."/>
            <person name="Roux C."/>
            <person name="Martin F."/>
        </authorList>
    </citation>
    <scope>NUCLEOTIDE SEQUENCE [LARGE SCALE GENOMIC DNA]</scope>
    <source>
        <strain evidence="3">DAOM 181602 / DAOM 197198 / MUCL 43194</strain>
        <strain evidence="2">DAOM 197198</strain>
    </source>
</reference>
<dbReference type="HOGENOM" id="CLU_1714261_0_0_1"/>
<organism evidence="1">
    <name type="scientific">Rhizophagus irregularis (strain DAOM 181602 / DAOM 197198 / MUCL 43194)</name>
    <name type="common">Arbuscular mycorrhizal fungus</name>
    <name type="synonym">Glomus intraradices</name>
    <dbReference type="NCBI Taxonomy" id="747089"/>
    <lineage>
        <taxon>Eukaryota</taxon>
        <taxon>Fungi</taxon>
        <taxon>Fungi incertae sedis</taxon>
        <taxon>Mucoromycota</taxon>
        <taxon>Glomeromycotina</taxon>
        <taxon>Glomeromycetes</taxon>
        <taxon>Glomerales</taxon>
        <taxon>Glomeraceae</taxon>
        <taxon>Rhizophagus</taxon>
    </lineage>
</organism>